<reference evidence="2 3" key="1">
    <citation type="journal article" date="2021" name="Nat. Plants">
        <title>The Taxus genome provides insights into paclitaxel biosynthesis.</title>
        <authorList>
            <person name="Xiong X."/>
            <person name="Gou J."/>
            <person name="Liao Q."/>
            <person name="Li Y."/>
            <person name="Zhou Q."/>
            <person name="Bi G."/>
            <person name="Li C."/>
            <person name="Du R."/>
            <person name="Wang X."/>
            <person name="Sun T."/>
            <person name="Guo L."/>
            <person name="Liang H."/>
            <person name="Lu P."/>
            <person name="Wu Y."/>
            <person name="Zhang Z."/>
            <person name="Ro D.K."/>
            <person name="Shang Y."/>
            <person name="Huang S."/>
            <person name="Yan J."/>
        </authorList>
    </citation>
    <scope>NUCLEOTIDE SEQUENCE [LARGE SCALE GENOMIC DNA]</scope>
    <source>
        <strain evidence="2">Ta-2019</strain>
    </source>
</reference>
<feature type="non-terminal residue" evidence="2">
    <location>
        <position position="81"/>
    </location>
</feature>
<name>A0AA38GX50_TAXCH</name>
<evidence type="ECO:0000313" key="2">
    <source>
        <dbReference type="EMBL" id="KAH9330908.1"/>
    </source>
</evidence>
<proteinExistence type="predicted"/>
<sequence length="81" mass="8982">EPVEFVIFSPPSFILQSQDPATMEESVQAQPAVCNMPPESKLEDFDLPKVTPSAEEEKEYEAIIPPTPSIHEGQQEGSILR</sequence>
<dbReference type="Proteomes" id="UP000824469">
    <property type="component" value="Unassembled WGS sequence"/>
</dbReference>
<accession>A0AA38GX50</accession>
<dbReference type="EMBL" id="JAHRHJ020000001">
    <property type="protein sequence ID" value="KAH9330908.1"/>
    <property type="molecule type" value="Genomic_DNA"/>
</dbReference>
<keyword evidence="3" id="KW-1185">Reference proteome</keyword>
<organism evidence="2 3">
    <name type="scientific">Taxus chinensis</name>
    <name type="common">Chinese yew</name>
    <name type="synonym">Taxus wallichiana var. chinensis</name>
    <dbReference type="NCBI Taxonomy" id="29808"/>
    <lineage>
        <taxon>Eukaryota</taxon>
        <taxon>Viridiplantae</taxon>
        <taxon>Streptophyta</taxon>
        <taxon>Embryophyta</taxon>
        <taxon>Tracheophyta</taxon>
        <taxon>Spermatophyta</taxon>
        <taxon>Pinopsida</taxon>
        <taxon>Pinidae</taxon>
        <taxon>Conifers II</taxon>
        <taxon>Cupressales</taxon>
        <taxon>Taxaceae</taxon>
        <taxon>Taxus</taxon>
    </lineage>
</organism>
<gene>
    <name evidence="2" type="ORF">KI387_003016</name>
</gene>
<dbReference type="AlphaFoldDB" id="A0AA38GX50"/>
<feature type="non-terminal residue" evidence="2">
    <location>
        <position position="1"/>
    </location>
</feature>
<evidence type="ECO:0000256" key="1">
    <source>
        <dbReference type="SAM" id="MobiDB-lite"/>
    </source>
</evidence>
<evidence type="ECO:0000313" key="3">
    <source>
        <dbReference type="Proteomes" id="UP000824469"/>
    </source>
</evidence>
<protein>
    <submittedName>
        <fullName evidence="2">Uncharacterized protein</fullName>
    </submittedName>
</protein>
<comment type="caution">
    <text evidence="2">The sequence shown here is derived from an EMBL/GenBank/DDBJ whole genome shotgun (WGS) entry which is preliminary data.</text>
</comment>
<feature type="region of interest" description="Disordered" evidence="1">
    <location>
        <begin position="58"/>
        <end position="81"/>
    </location>
</feature>